<organism evidence="11 12">
    <name type="scientific">Halochromatium glycolicum</name>
    <dbReference type="NCBI Taxonomy" id="85075"/>
    <lineage>
        <taxon>Bacteria</taxon>
        <taxon>Pseudomonadati</taxon>
        <taxon>Pseudomonadota</taxon>
        <taxon>Gammaproteobacteria</taxon>
        <taxon>Chromatiales</taxon>
        <taxon>Chromatiaceae</taxon>
        <taxon>Halochromatium</taxon>
    </lineage>
</organism>
<dbReference type="EMBL" id="NRSJ01000001">
    <property type="protein sequence ID" value="MBK1703031.1"/>
    <property type="molecule type" value="Genomic_DNA"/>
</dbReference>
<sequence>MAELTTDDEKVEAIKKWWKENGTAVIAGIVIGLGLVFGWRAWVNHQEQTGQRASLAFEQILMAASSGEHESAIEQAEVLTEEFASSPYATLTDLAVARVQVERGDLQGAADVLRSAMERSPAPGLTTLAAFRLARVLIAEGALDEAAAVIEDHDDGPSFSADFAGLRGDIAAARGEISRARAAYQEAIDGGAGLSRLIELKLQDLPAEVELGPENAS</sequence>
<dbReference type="GO" id="GO:0005886">
    <property type="term" value="C:plasma membrane"/>
    <property type="evidence" value="ECO:0007669"/>
    <property type="project" value="UniProtKB-SubCell"/>
</dbReference>
<evidence type="ECO:0000259" key="10">
    <source>
        <dbReference type="Pfam" id="PF09976"/>
    </source>
</evidence>
<evidence type="ECO:0000256" key="6">
    <source>
        <dbReference type="ARBA" id="ARBA00023186"/>
    </source>
</evidence>
<protein>
    <recommendedName>
        <fullName evidence="8">Ancillary SecYEG translocon subunit</fullName>
    </recommendedName>
</protein>
<dbReference type="Proteomes" id="UP001296776">
    <property type="component" value="Unassembled WGS sequence"/>
</dbReference>
<comment type="subcellular location">
    <subcellularLocation>
        <location evidence="1">Cell membrane</location>
        <topology evidence="1">Single-pass type II membrane protein</topology>
    </subcellularLocation>
</comment>
<dbReference type="PIRSF" id="PIRSF006170">
    <property type="entry name" value="YfgM"/>
    <property type="match status" value="1"/>
</dbReference>
<evidence type="ECO:0000256" key="5">
    <source>
        <dbReference type="ARBA" id="ARBA00023136"/>
    </source>
</evidence>
<keyword evidence="6" id="KW-0143">Chaperone</keyword>
<evidence type="ECO:0000256" key="7">
    <source>
        <dbReference type="ARBA" id="ARBA00024197"/>
    </source>
</evidence>
<dbReference type="InterPro" id="IPR018704">
    <property type="entry name" value="SecYEG/CpoB_TPR"/>
</dbReference>
<dbReference type="RefSeq" id="WP_200343644.1">
    <property type="nucleotide sequence ID" value="NZ_NRSJ01000001.1"/>
</dbReference>
<feature type="domain" description="Ancillary SecYEG translocon subunit/Cell division coordinator CpoB TPR" evidence="10">
    <location>
        <begin position="15"/>
        <end position="206"/>
    </location>
</feature>
<gene>
    <name evidence="11" type="ORF">CKO40_00305</name>
</gene>
<proteinExistence type="inferred from homology"/>
<dbReference type="InterPro" id="IPR011990">
    <property type="entry name" value="TPR-like_helical_dom_sf"/>
</dbReference>
<dbReference type="PANTHER" id="PTHR38035">
    <property type="entry name" value="UPF0070 PROTEIN YFGM"/>
    <property type="match status" value="1"/>
</dbReference>
<feature type="transmembrane region" description="Helical" evidence="9">
    <location>
        <begin position="24"/>
        <end position="43"/>
    </location>
</feature>
<keyword evidence="2" id="KW-1003">Cell membrane</keyword>
<keyword evidence="12" id="KW-1185">Reference proteome</keyword>
<name>A0AAJ0U095_9GAMM</name>
<evidence type="ECO:0000313" key="12">
    <source>
        <dbReference type="Proteomes" id="UP001296776"/>
    </source>
</evidence>
<dbReference type="PANTHER" id="PTHR38035:SF1">
    <property type="entry name" value="ANCILLARY SECYEG TRANSLOCON SUBUNIT"/>
    <property type="match status" value="1"/>
</dbReference>
<evidence type="ECO:0000256" key="2">
    <source>
        <dbReference type="ARBA" id="ARBA00022475"/>
    </source>
</evidence>
<comment type="caution">
    <text evidence="11">The sequence shown here is derived from an EMBL/GenBank/DDBJ whole genome shotgun (WGS) entry which is preliminary data.</text>
</comment>
<dbReference type="GO" id="GO:0044877">
    <property type="term" value="F:protein-containing complex binding"/>
    <property type="evidence" value="ECO:0007669"/>
    <property type="project" value="InterPro"/>
</dbReference>
<dbReference type="AlphaFoldDB" id="A0AAJ0U095"/>
<evidence type="ECO:0000256" key="3">
    <source>
        <dbReference type="ARBA" id="ARBA00022692"/>
    </source>
</evidence>
<reference evidence="11" key="1">
    <citation type="submission" date="2017-08" db="EMBL/GenBank/DDBJ databases">
        <authorList>
            <person name="Imhoff J.F."/>
            <person name="Rahn T."/>
            <person name="Kuenzel S."/>
            <person name="Neulinger S.C."/>
        </authorList>
    </citation>
    <scope>NUCLEOTIDE SEQUENCE</scope>
    <source>
        <strain evidence="11">DSM 11080</strain>
    </source>
</reference>
<dbReference type="SUPFAM" id="SSF48452">
    <property type="entry name" value="TPR-like"/>
    <property type="match status" value="1"/>
</dbReference>
<comment type="similarity">
    <text evidence="7">Belongs to the YfgM family.</text>
</comment>
<evidence type="ECO:0000256" key="8">
    <source>
        <dbReference type="ARBA" id="ARBA00024235"/>
    </source>
</evidence>
<evidence type="ECO:0000256" key="1">
    <source>
        <dbReference type="ARBA" id="ARBA00004401"/>
    </source>
</evidence>
<accession>A0AAJ0U095</accession>
<evidence type="ECO:0000256" key="9">
    <source>
        <dbReference type="SAM" id="Phobius"/>
    </source>
</evidence>
<dbReference type="InterPro" id="IPR026039">
    <property type="entry name" value="YfgM"/>
</dbReference>
<evidence type="ECO:0000256" key="4">
    <source>
        <dbReference type="ARBA" id="ARBA00022989"/>
    </source>
</evidence>
<evidence type="ECO:0000313" key="11">
    <source>
        <dbReference type="EMBL" id="MBK1703031.1"/>
    </source>
</evidence>
<reference evidence="11" key="2">
    <citation type="journal article" date="2020" name="Microorganisms">
        <title>Osmotic Adaptation and Compatible Solute Biosynthesis of Phototrophic Bacteria as Revealed from Genome Analyses.</title>
        <authorList>
            <person name="Imhoff J.F."/>
            <person name="Rahn T."/>
            <person name="Kunzel S."/>
            <person name="Keller A."/>
            <person name="Neulinger S.C."/>
        </authorList>
    </citation>
    <scope>NUCLEOTIDE SEQUENCE</scope>
    <source>
        <strain evidence="11">DSM 11080</strain>
    </source>
</reference>
<keyword evidence="3 9" id="KW-0812">Transmembrane</keyword>
<keyword evidence="5 9" id="KW-0472">Membrane</keyword>
<dbReference type="Gene3D" id="1.25.40.10">
    <property type="entry name" value="Tetratricopeptide repeat domain"/>
    <property type="match status" value="1"/>
</dbReference>
<dbReference type="Pfam" id="PF09976">
    <property type="entry name" value="TPR_21"/>
    <property type="match status" value="1"/>
</dbReference>
<keyword evidence="4 9" id="KW-1133">Transmembrane helix</keyword>